<feature type="region of interest" description="Disordered" evidence="1">
    <location>
        <begin position="74"/>
        <end position="143"/>
    </location>
</feature>
<gene>
    <name evidence="2" type="ORF">PGRI_049150</name>
</gene>
<reference evidence="2 3" key="1">
    <citation type="journal article" date="2016" name="BMC Genomics">
        <title>Genome sequencing and secondary metabolism of the postharvest pathogen Penicillium griseofulvum.</title>
        <authorList>
            <person name="Banani H."/>
            <person name="Marcet-Houben M."/>
            <person name="Ballester A.R."/>
            <person name="Abbruscato P."/>
            <person name="Gonzalez-Candelas L."/>
            <person name="Gabaldon T."/>
            <person name="Spadaro D."/>
        </authorList>
    </citation>
    <scope>NUCLEOTIDE SEQUENCE [LARGE SCALE GENOMIC DNA]</scope>
    <source>
        <strain evidence="2 3">PG3</strain>
    </source>
</reference>
<dbReference type="EMBL" id="LHQR01000069">
    <property type="protein sequence ID" value="KXG46059.1"/>
    <property type="molecule type" value="Genomic_DNA"/>
</dbReference>
<dbReference type="GeneID" id="63707928"/>
<accession>A0A135LAT5</accession>
<organism evidence="2 3">
    <name type="scientific">Penicillium patulum</name>
    <name type="common">Penicillium griseofulvum</name>
    <dbReference type="NCBI Taxonomy" id="5078"/>
    <lineage>
        <taxon>Eukaryota</taxon>
        <taxon>Fungi</taxon>
        <taxon>Dikarya</taxon>
        <taxon>Ascomycota</taxon>
        <taxon>Pezizomycotina</taxon>
        <taxon>Eurotiomycetes</taxon>
        <taxon>Eurotiomycetidae</taxon>
        <taxon>Eurotiales</taxon>
        <taxon>Aspergillaceae</taxon>
        <taxon>Penicillium</taxon>
    </lineage>
</organism>
<dbReference type="RefSeq" id="XP_040644595.1">
    <property type="nucleotide sequence ID" value="XM_040792628.1"/>
</dbReference>
<evidence type="ECO:0000313" key="3">
    <source>
        <dbReference type="Proteomes" id="UP000070168"/>
    </source>
</evidence>
<comment type="caution">
    <text evidence="2">The sequence shown here is derived from an EMBL/GenBank/DDBJ whole genome shotgun (WGS) entry which is preliminary data.</text>
</comment>
<feature type="compositionally biased region" description="Polar residues" evidence="1">
    <location>
        <begin position="74"/>
        <end position="89"/>
    </location>
</feature>
<sequence>MPEAAFSWPNPELENWSTEYLNFKQSEALFRPHSPAYTARYPSYNYQQFPSSQFPSTPVPFGTVMSPTPSSYLDPTTMKQSIDNPSPRSVPTPAIGTGPALSPASLYGARCPSPWDEPPVSTPMTETPPSDDTSNGVSYTKMPHRSCRRAVRIKLLGTRTATITEPLNVNGGIVDMGVCSRAKESSCDISRLSMLVHGLTSVLIPGVIMLQVDGRI</sequence>
<feature type="compositionally biased region" description="Polar residues" evidence="1">
    <location>
        <begin position="122"/>
        <end position="138"/>
    </location>
</feature>
<evidence type="ECO:0000256" key="1">
    <source>
        <dbReference type="SAM" id="MobiDB-lite"/>
    </source>
</evidence>
<dbReference type="Proteomes" id="UP000070168">
    <property type="component" value="Unassembled WGS sequence"/>
</dbReference>
<dbReference type="STRING" id="5078.A0A135LAT5"/>
<proteinExistence type="predicted"/>
<dbReference type="OrthoDB" id="654211at2759"/>
<keyword evidence="3" id="KW-1185">Reference proteome</keyword>
<protein>
    <submittedName>
        <fullName evidence="2">Uncharacterized protein</fullName>
    </submittedName>
</protein>
<evidence type="ECO:0000313" key="2">
    <source>
        <dbReference type="EMBL" id="KXG46059.1"/>
    </source>
</evidence>
<name>A0A135LAT5_PENPA</name>
<dbReference type="AlphaFoldDB" id="A0A135LAT5"/>